<protein>
    <submittedName>
        <fullName evidence="2">NAD(P)-dependent dehydrogenase, short-chain alcohol dehydrogenase family</fullName>
    </submittedName>
</protein>
<dbReference type="Pfam" id="PF00106">
    <property type="entry name" value="adh_short"/>
    <property type="match status" value="1"/>
</dbReference>
<dbReference type="PANTHER" id="PTHR43157">
    <property type="entry name" value="PHOSPHATIDYLINOSITOL-GLYCAN BIOSYNTHESIS CLASS F PROTEIN-RELATED"/>
    <property type="match status" value="1"/>
</dbReference>
<dbReference type="STRING" id="40571.SAMN05660733_02174"/>
<reference evidence="3" key="1">
    <citation type="submission" date="2017-04" db="EMBL/GenBank/DDBJ databases">
        <authorList>
            <person name="Varghese N."/>
            <person name="Submissions S."/>
        </authorList>
    </citation>
    <scope>NUCLEOTIDE SEQUENCE [LARGE SCALE GENOMIC DNA]</scope>
    <source>
        <strain evidence="3">DSM 44073</strain>
    </source>
</reference>
<evidence type="ECO:0000313" key="2">
    <source>
        <dbReference type="EMBL" id="SMC85880.1"/>
    </source>
</evidence>
<dbReference type="AlphaFoldDB" id="A0A1W2CL04"/>
<dbReference type="eggNOG" id="COG1028">
    <property type="taxonomic scope" value="Bacteria"/>
</dbReference>
<dbReference type="RefSeq" id="WP_030475067.1">
    <property type="nucleotide sequence ID" value="NZ_FWYC01000005.1"/>
</dbReference>
<keyword evidence="3" id="KW-1185">Reference proteome</keyword>
<dbReference type="InterPro" id="IPR002347">
    <property type="entry name" value="SDR_fam"/>
</dbReference>
<dbReference type="SUPFAM" id="SSF51735">
    <property type="entry name" value="NAD(P)-binding Rossmann-fold domains"/>
    <property type="match status" value="1"/>
</dbReference>
<dbReference type="GO" id="GO:0016491">
    <property type="term" value="F:oxidoreductase activity"/>
    <property type="evidence" value="ECO:0007669"/>
    <property type="project" value="UniProtKB-KW"/>
</dbReference>
<keyword evidence="1" id="KW-0560">Oxidoreductase</keyword>
<dbReference type="PANTHER" id="PTHR43157:SF31">
    <property type="entry name" value="PHOSPHATIDYLINOSITOL-GLYCAN BIOSYNTHESIS CLASS F PROTEIN"/>
    <property type="match status" value="1"/>
</dbReference>
<organism evidence="2 3">
    <name type="scientific">Lentzea albidocapillata</name>
    <dbReference type="NCBI Taxonomy" id="40571"/>
    <lineage>
        <taxon>Bacteria</taxon>
        <taxon>Bacillati</taxon>
        <taxon>Actinomycetota</taxon>
        <taxon>Actinomycetes</taxon>
        <taxon>Pseudonocardiales</taxon>
        <taxon>Pseudonocardiaceae</taxon>
        <taxon>Lentzea</taxon>
    </lineage>
</organism>
<dbReference type="OrthoDB" id="4577644at2"/>
<accession>A0A1W2CL04</accession>
<dbReference type="PRINTS" id="PR00081">
    <property type="entry name" value="GDHRDH"/>
</dbReference>
<proteinExistence type="predicted"/>
<name>A0A1W2CL04_9PSEU</name>
<evidence type="ECO:0000256" key="1">
    <source>
        <dbReference type="ARBA" id="ARBA00023002"/>
    </source>
</evidence>
<dbReference type="Gene3D" id="3.40.50.720">
    <property type="entry name" value="NAD(P)-binding Rossmann-like Domain"/>
    <property type="match status" value="1"/>
</dbReference>
<dbReference type="InterPro" id="IPR036291">
    <property type="entry name" value="NAD(P)-bd_dom_sf"/>
</dbReference>
<evidence type="ECO:0000313" key="3">
    <source>
        <dbReference type="Proteomes" id="UP000192840"/>
    </source>
</evidence>
<gene>
    <name evidence="2" type="ORF">SAMN05660733_02174</name>
</gene>
<dbReference type="EMBL" id="FWYC01000005">
    <property type="protein sequence ID" value="SMC85880.1"/>
    <property type="molecule type" value="Genomic_DNA"/>
</dbReference>
<dbReference type="Proteomes" id="UP000192840">
    <property type="component" value="Unassembled WGS sequence"/>
</dbReference>
<sequence length="306" mass="33550">MSGPQQLAVVITGAGSGIGLRAARQLAERGHRVFALCRDRRRGEDALARINATAREPARLVLADMAELEGLDAVAASVAEHVDHLDVVIHNAANFDQSLRLPHRTAAGHELIWATNHLGPFRLTAALSELLRAAPRPKVITVASKGLITMPRIRIRFDHLDGADWYSPTRAYYHSKLAQIMFSLELASRTAGGVDVTCVRVPAVRVDADRMAGMPWLLRMLYAPKNRLAASPEDLAATYLRIAEGSADRPQGPDRPGEVVHGIYVDERERSVNAPAFACDPAARERLWSITQAATGNPSWAWWDNR</sequence>